<dbReference type="Gene3D" id="3.40.50.2000">
    <property type="entry name" value="Glycogen Phosphorylase B"/>
    <property type="match status" value="2"/>
</dbReference>
<name>A0ABW4LD19_9MICO</name>
<gene>
    <name evidence="7" type="ORF">ACFSBI_04745</name>
</gene>
<evidence type="ECO:0000259" key="5">
    <source>
        <dbReference type="Pfam" id="PF00534"/>
    </source>
</evidence>
<dbReference type="Proteomes" id="UP001597347">
    <property type="component" value="Unassembled WGS sequence"/>
</dbReference>
<dbReference type="InterPro" id="IPR028098">
    <property type="entry name" value="Glyco_trans_4-like_N"/>
</dbReference>
<evidence type="ECO:0000313" key="7">
    <source>
        <dbReference type="EMBL" id="MFD1720849.1"/>
    </source>
</evidence>
<keyword evidence="2 7" id="KW-0328">Glycosyltransferase</keyword>
<organism evidence="7 8">
    <name type="scientific">Amnibacterium endophyticum</name>
    <dbReference type="NCBI Taxonomy" id="2109337"/>
    <lineage>
        <taxon>Bacteria</taxon>
        <taxon>Bacillati</taxon>
        <taxon>Actinomycetota</taxon>
        <taxon>Actinomycetes</taxon>
        <taxon>Micrococcales</taxon>
        <taxon>Microbacteriaceae</taxon>
        <taxon>Amnibacterium</taxon>
    </lineage>
</organism>
<dbReference type="Pfam" id="PF00534">
    <property type="entry name" value="Glycos_transf_1"/>
    <property type="match status" value="1"/>
</dbReference>
<comment type="caution">
    <text evidence="7">The sequence shown here is derived from an EMBL/GenBank/DDBJ whole genome shotgun (WGS) entry which is preliminary data.</text>
</comment>
<evidence type="ECO:0000256" key="1">
    <source>
        <dbReference type="ARBA" id="ARBA00021292"/>
    </source>
</evidence>
<dbReference type="PANTHER" id="PTHR45947">
    <property type="entry name" value="SULFOQUINOVOSYL TRANSFERASE SQD2"/>
    <property type="match status" value="1"/>
</dbReference>
<sequence>MRKLATEKRSRGHRKHMQDQEGASMTGLIVHEWIERRGGSENVLEAIAAAYPDAPVLTPWSNAPERLTGHDVRQSILARTPVRRSKPLAALVLPLAWRTMVPTGTQYEWVIASSHLFSHHVRVPGRDGPAPKFVYVHSPARYIWNPDLDARGANLLARTASSVLKPLDRRRAQEARRIAANSAFVRDRIKSTWGRDSTVIHPPVDVDRVRRLAAAPEQLGDAERSALEQIPEVFLLGASRFVSYKQLDRAIEVGEAADLPVVLAGGGPEEIALRARAAEATVPVYFVLEPTDAMLASLYARAAALVFLAIEDFGIMPVEAMATGTPVLARRLGGTAETVIDGRTGIFIEDESATGIRASVNRLLTLDRAPVASHADRFSTAMFESRLKAWVQEGLTDGALS</sequence>
<evidence type="ECO:0000259" key="6">
    <source>
        <dbReference type="Pfam" id="PF13439"/>
    </source>
</evidence>
<accession>A0ABW4LD19</accession>
<dbReference type="Pfam" id="PF13439">
    <property type="entry name" value="Glyco_transf_4"/>
    <property type="match status" value="1"/>
</dbReference>
<proteinExistence type="predicted"/>
<reference evidence="8" key="1">
    <citation type="journal article" date="2019" name="Int. J. Syst. Evol. Microbiol.">
        <title>The Global Catalogue of Microorganisms (GCM) 10K type strain sequencing project: providing services to taxonomists for standard genome sequencing and annotation.</title>
        <authorList>
            <consortium name="The Broad Institute Genomics Platform"/>
            <consortium name="The Broad Institute Genome Sequencing Center for Infectious Disease"/>
            <person name="Wu L."/>
            <person name="Ma J."/>
        </authorList>
    </citation>
    <scope>NUCLEOTIDE SEQUENCE [LARGE SCALE GENOMIC DNA]</scope>
    <source>
        <strain evidence="8">CGMCC 1.12471</strain>
    </source>
</reference>
<dbReference type="InterPro" id="IPR001296">
    <property type="entry name" value="Glyco_trans_1"/>
</dbReference>
<protein>
    <recommendedName>
        <fullName evidence="1">D-inositol 3-phosphate glycosyltransferase</fullName>
    </recommendedName>
</protein>
<evidence type="ECO:0000256" key="2">
    <source>
        <dbReference type="ARBA" id="ARBA00022676"/>
    </source>
</evidence>
<feature type="domain" description="Glycosyl transferase family 1" evidence="5">
    <location>
        <begin position="234"/>
        <end position="367"/>
    </location>
</feature>
<dbReference type="InterPro" id="IPR050194">
    <property type="entry name" value="Glycosyltransferase_grp1"/>
</dbReference>
<feature type="region of interest" description="Disordered" evidence="4">
    <location>
        <begin position="1"/>
        <end position="22"/>
    </location>
</feature>
<keyword evidence="3 7" id="KW-0808">Transferase</keyword>
<feature type="domain" description="Glycosyltransferase subfamily 4-like N-terminal" evidence="6">
    <location>
        <begin position="38"/>
        <end position="208"/>
    </location>
</feature>
<dbReference type="EMBL" id="JBHUEA010000005">
    <property type="protein sequence ID" value="MFD1720849.1"/>
    <property type="molecule type" value="Genomic_DNA"/>
</dbReference>
<evidence type="ECO:0000256" key="3">
    <source>
        <dbReference type="ARBA" id="ARBA00022679"/>
    </source>
</evidence>
<evidence type="ECO:0000313" key="8">
    <source>
        <dbReference type="Proteomes" id="UP001597347"/>
    </source>
</evidence>
<evidence type="ECO:0000256" key="4">
    <source>
        <dbReference type="SAM" id="MobiDB-lite"/>
    </source>
</evidence>
<dbReference type="SUPFAM" id="SSF53756">
    <property type="entry name" value="UDP-Glycosyltransferase/glycogen phosphorylase"/>
    <property type="match status" value="1"/>
</dbReference>
<dbReference type="PANTHER" id="PTHR45947:SF3">
    <property type="entry name" value="SULFOQUINOVOSYL TRANSFERASE SQD2"/>
    <property type="match status" value="1"/>
</dbReference>
<dbReference type="GO" id="GO:0016757">
    <property type="term" value="F:glycosyltransferase activity"/>
    <property type="evidence" value="ECO:0007669"/>
    <property type="project" value="UniProtKB-KW"/>
</dbReference>
<keyword evidence="8" id="KW-1185">Reference proteome</keyword>
<dbReference type="RefSeq" id="WP_377932557.1">
    <property type="nucleotide sequence ID" value="NZ_JBHUEA010000005.1"/>
</dbReference>